<name>A0AA88H2T3_NAELO</name>
<feature type="region of interest" description="Disordered" evidence="2">
    <location>
        <begin position="74"/>
        <end position="107"/>
    </location>
</feature>
<dbReference type="InterPro" id="IPR015943">
    <property type="entry name" value="WD40/YVTN_repeat-like_dom_sf"/>
</dbReference>
<dbReference type="Proteomes" id="UP000816034">
    <property type="component" value="Unassembled WGS sequence"/>
</dbReference>
<evidence type="ECO:0000256" key="1">
    <source>
        <dbReference type="PROSITE-ProRule" id="PRU00221"/>
    </source>
</evidence>
<dbReference type="SUPFAM" id="SSF48371">
    <property type="entry name" value="ARM repeat"/>
    <property type="match status" value="1"/>
</dbReference>
<feature type="repeat" description="WD" evidence="1">
    <location>
        <begin position="670"/>
        <end position="714"/>
    </location>
</feature>
<feature type="repeat" description="WD" evidence="1">
    <location>
        <begin position="769"/>
        <end position="810"/>
    </location>
</feature>
<protein>
    <recommendedName>
        <fullName evidence="5">Guanine nucleotide-binding protein subunit beta-like protein</fullName>
    </recommendedName>
</protein>
<feature type="compositionally biased region" description="Low complexity" evidence="2">
    <location>
        <begin position="98"/>
        <end position="107"/>
    </location>
</feature>
<dbReference type="InterPro" id="IPR011989">
    <property type="entry name" value="ARM-like"/>
</dbReference>
<dbReference type="Gene3D" id="1.25.10.10">
    <property type="entry name" value="Leucine-rich Repeat Variant"/>
    <property type="match status" value="1"/>
</dbReference>
<sequence length="1472" mass="164043">MSLKSTIIFWNDSPPSFRYTCASIIKDKLVTGTSTGICVLWNFDQDRYIPFSLMYGHQTKVTDLCECSYDSASSNSNNNSIVSSNNNGLSPGTTTRQPSSPLLNSSSSPPSNYPYGFDNNNCCCSISLDGTVCVWNLYDGRCMALSPNLLFDAVPQCICNLNKYSNYNSSIVAISGKHNMIYLLDLNRLKIIRVLEGHTEWIASLSSGPFILSDDTKSNRIKSVMLSVGDDHSLKYWSFELDEKSHAIKNEEPLFSIQTPMANQPNNQQFKPVMVANNYYWSLIAVIYNKIVYIYTFHSIQPIFTITLQQTLESFSISDNPSSLPTKNEKFKGGIFIAKDLLLLHTSKGNAYIYKIPTTGRQQRVKSIMDDMLQFYSTADTRKMNTVQSENSDGFMYMGDEEANMNNDENSTFVSESNVGDNSEFNQKEVSVVDEIKSEKMETRSTAESETTDNSRSKRVKNLQLIVPERTAIPQSKSNTSLNDASPETPSTSDIDLSTNDLTSIGAAIERAFSTSIMDALQISSSPSTPNFDRLLQQKEQPKIISTIDGCISENDPYGDFVWQYDPISRILLRVNNGIIRAWKVSISASTSFVEITLLSDDNVLAKGWGQENPHESVCPTVKSPISVSHFAVERISPCLIRGYYNGDIHIQYITMNGQGNNVAKELYIPKAHKKRVTTLLVMSDDDNNPLLVSGSADYSIKVWQLDSTDLEYHKLLRVFNYHSGKVDLLFVPPRTIRRKLQNCFCSLSDDDHSVILYSIKTLDVIHILGGHGSTVVAIYWRSDLDYLLVQCSDGSVCVWSISTGLLERRVVGYVAKSLIKTSEQSSMISGSFNQSDAGASSVSGGLSSSSGGIVKLSFSKQSATSEAYNKSKGFIESISLQVNQQTPDIQLLTISIRKLVTFINTKKDLLLKYFSDGPMESSIDDDESETKLNDRNMSGLLCSLSYILQYGNDPSIVQLRQEIDIAMKKIQKARTRDQTKTQDLQMEPMINLLPFPKGFIGLKGAGECYSLIVPEMSSRCHPFIFSPVLSSIYLIGTVAVLNAIANNLPASFKFQKVCNDCISYYLNQIHTGFDNFHEPSFLWCAQFLKDPSKDIQQAARSVMYSVLQRMEGVQHKLLAEKLANMLIESSNKMTSSGNKQINAQRQNVVVALALLAYRAPRAVDGRIATITAMELIDILEKGGPQHSTAITLLGDGYSIWKYYIPDAMGFCRQLFQLSLPALTSQAPSNSNTEVSQLSVDSLQAFVNMASADTRLYIDFINNIISNAQQTSTTTLNASISSLYPVMQRHPKCLMDHLVVLTSLLLKVLDPHFPAIRDVCMANSTNILRFMVEIYPMVSFHQEKQKLAIGATDGTVVIYDMRTASKWQLFEAHTKSPVHALSFSPNGQLLCTFSAVEKTCKVWNTDGGSGGAILQLLGVSNRNVKTFTIDSMYVKNQLKPMEILKFVRFEWDNNKTFSLKPGKNLNKVSFRL</sequence>
<feature type="compositionally biased region" description="Polar residues" evidence="2">
    <location>
        <begin position="88"/>
        <end position="97"/>
    </location>
</feature>
<feature type="compositionally biased region" description="Low complexity" evidence="2">
    <location>
        <begin position="74"/>
        <end position="87"/>
    </location>
</feature>
<comment type="caution">
    <text evidence="3">The sequence shown here is derived from an EMBL/GenBank/DDBJ whole genome shotgun (WGS) entry which is preliminary data.</text>
</comment>
<evidence type="ECO:0000256" key="2">
    <source>
        <dbReference type="SAM" id="MobiDB-lite"/>
    </source>
</evidence>
<dbReference type="InterPro" id="IPR049916">
    <property type="entry name" value="WDR72-like"/>
</dbReference>
<dbReference type="PROSITE" id="PS50082">
    <property type="entry name" value="WD_REPEATS_2"/>
    <property type="match status" value="2"/>
</dbReference>
<keyword evidence="4" id="KW-1185">Reference proteome</keyword>
<dbReference type="PROSITE" id="PS50294">
    <property type="entry name" value="WD_REPEATS_REGION"/>
    <property type="match status" value="2"/>
</dbReference>
<dbReference type="Gene3D" id="2.130.10.10">
    <property type="entry name" value="YVTN repeat-like/Quinoprotein amine dehydrogenase"/>
    <property type="match status" value="3"/>
</dbReference>
<feature type="compositionally biased region" description="Polar residues" evidence="2">
    <location>
        <begin position="404"/>
        <end position="429"/>
    </location>
</feature>
<dbReference type="EMBL" id="PYSW02000004">
    <property type="protein sequence ID" value="KAG2392614.1"/>
    <property type="molecule type" value="Genomic_DNA"/>
</dbReference>
<dbReference type="SMART" id="SM00320">
    <property type="entry name" value="WD40"/>
    <property type="match status" value="6"/>
</dbReference>
<reference evidence="3 4" key="1">
    <citation type="journal article" date="2018" name="BMC Genomics">
        <title>The genome of Naegleria lovaniensis, the basis for a comparative approach to unravel pathogenicity factors of the human pathogenic amoeba N. fowleri.</title>
        <authorList>
            <person name="Liechti N."/>
            <person name="Schurch N."/>
            <person name="Bruggmann R."/>
            <person name="Wittwer M."/>
        </authorList>
    </citation>
    <scope>NUCLEOTIDE SEQUENCE [LARGE SCALE GENOMIC DNA]</scope>
    <source>
        <strain evidence="3 4">ATCC 30569</strain>
    </source>
</reference>
<dbReference type="SUPFAM" id="SSF50978">
    <property type="entry name" value="WD40 repeat-like"/>
    <property type="match status" value="2"/>
</dbReference>
<evidence type="ECO:0000313" key="4">
    <source>
        <dbReference type="Proteomes" id="UP000816034"/>
    </source>
</evidence>
<organism evidence="3 4">
    <name type="scientific">Naegleria lovaniensis</name>
    <name type="common">Amoeba</name>
    <dbReference type="NCBI Taxonomy" id="51637"/>
    <lineage>
        <taxon>Eukaryota</taxon>
        <taxon>Discoba</taxon>
        <taxon>Heterolobosea</taxon>
        <taxon>Tetramitia</taxon>
        <taxon>Eutetramitia</taxon>
        <taxon>Vahlkampfiidae</taxon>
        <taxon>Naegleria</taxon>
    </lineage>
</organism>
<dbReference type="GeneID" id="68103793"/>
<accession>A0AA88H2T3</accession>
<dbReference type="PANTHER" id="PTHR44099">
    <property type="entry name" value="RABCONNECTIN-3B, ISOFORM A"/>
    <property type="match status" value="1"/>
</dbReference>
<feature type="compositionally biased region" description="Basic and acidic residues" evidence="2">
    <location>
        <begin position="434"/>
        <end position="447"/>
    </location>
</feature>
<gene>
    <name evidence="3" type="ORF">C9374_011339</name>
</gene>
<keyword evidence="1" id="KW-0853">WD repeat</keyword>
<proteinExistence type="predicted"/>
<dbReference type="InterPro" id="IPR016024">
    <property type="entry name" value="ARM-type_fold"/>
</dbReference>
<dbReference type="InterPro" id="IPR036322">
    <property type="entry name" value="WD40_repeat_dom_sf"/>
</dbReference>
<feature type="region of interest" description="Disordered" evidence="2">
    <location>
        <begin position="404"/>
        <end position="498"/>
    </location>
</feature>
<dbReference type="PANTHER" id="PTHR44099:SF4">
    <property type="entry name" value="RABCONNECTIN-3B, ISOFORM A"/>
    <property type="match status" value="1"/>
</dbReference>
<feature type="compositionally biased region" description="Polar residues" evidence="2">
    <location>
        <begin position="473"/>
        <end position="498"/>
    </location>
</feature>
<dbReference type="RefSeq" id="XP_044554508.1">
    <property type="nucleotide sequence ID" value="XM_044686984.1"/>
</dbReference>
<dbReference type="GO" id="GO:0005737">
    <property type="term" value="C:cytoplasm"/>
    <property type="evidence" value="ECO:0007669"/>
    <property type="project" value="TreeGrafter"/>
</dbReference>
<dbReference type="Pfam" id="PF00400">
    <property type="entry name" value="WD40"/>
    <property type="match status" value="3"/>
</dbReference>
<evidence type="ECO:0000313" key="3">
    <source>
        <dbReference type="EMBL" id="KAG2392614.1"/>
    </source>
</evidence>
<dbReference type="InterPro" id="IPR001680">
    <property type="entry name" value="WD40_rpt"/>
</dbReference>
<evidence type="ECO:0008006" key="5">
    <source>
        <dbReference type="Google" id="ProtNLM"/>
    </source>
</evidence>